<dbReference type="AlphaFoldDB" id="A0A7I8ILF2"/>
<protein>
    <submittedName>
        <fullName evidence="1">Uncharacterized protein</fullName>
    </submittedName>
</protein>
<evidence type="ECO:0000313" key="1">
    <source>
        <dbReference type="EMBL" id="CAA2619048.1"/>
    </source>
</evidence>
<gene>
    <name evidence="1" type="ORF">SI7747_04005215</name>
</gene>
<sequence>MDTERERERERERGSHFIVQAVKLLQRYCCR</sequence>
<dbReference type="EMBL" id="CACRZD030000004">
    <property type="protein sequence ID" value="CAA6658774.1"/>
    <property type="molecule type" value="Genomic_DNA"/>
</dbReference>
<proteinExistence type="predicted"/>
<accession>A0A7I8ILF2</accession>
<organism evidence="1">
    <name type="scientific">Spirodela intermedia</name>
    <name type="common">Intermediate duckweed</name>
    <dbReference type="NCBI Taxonomy" id="51605"/>
    <lineage>
        <taxon>Eukaryota</taxon>
        <taxon>Viridiplantae</taxon>
        <taxon>Streptophyta</taxon>
        <taxon>Embryophyta</taxon>
        <taxon>Tracheophyta</taxon>
        <taxon>Spermatophyta</taxon>
        <taxon>Magnoliopsida</taxon>
        <taxon>Liliopsida</taxon>
        <taxon>Araceae</taxon>
        <taxon>Lemnoideae</taxon>
        <taxon>Spirodela</taxon>
    </lineage>
</organism>
<dbReference type="EMBL" id="LR743591">
    <property type="protein sequence ID" value="CAA2619048.1"/>
    <property type="molecule type" value="Genomic_DNA"/>
</dbReference>
<keyword evidence="2" id="KW-1185">Reference proteome</keyword>
<dbReference type="Proteomes" id="UP001189122">
    <property type="component" value="Unassembled WGS sequence"/>
</dbReference>
<evidence type="ECO:0000313" key="2">
    <source>
        <dbReference type="Proteomes" id="UP001189122"/>
    </source>
</evidence>
<reference evidence="1 2" key="1">
    <citation type="submission" date="2019-12" db="EMBL/GenBank/DDBJ databases">
        <authorList>
            <person name="Scholz U."/>
            <person name="Mascher M."/>
            <person name="Fiebig A."/>
        </authorList>
    </citation>
    <scope>NUCLEOTIDE SEQUENCE</scope>
</reference>
<name>A0A7I8ILF2_SPIIN</name>